<name>A0ABU2KD15_9ACTN</name>
<dbReference type="Proteomes" id="UP001183222">
    <property type="component" value="Unassembled WGS sequence"/>
</dbReference>
<accession>A0ABU2KD15</accession>
<evidence type="ECO:0000313" key="2">
    <source>
        <dbReference type="Proteomes" id="UP001183222"/>
    </source>
</evidence>
<dbReference type="EMBL" id="JAVREI010000019">
    <property type="protein sequence ID" value="MDT0278075.1"/>
    <property type="molecule type" value="Genomic_DNA"/>
</dbReference>
<dbReference type="RefSeq" id="WP_311346875.1">
    <property type="nucleotide sequence ID" value="NZ_JAVREI010000019.1"/>
</dbReference>
<reference evidence="2" key="1">
    <citation type="submission" date="2023-07" db="EMBL/GenBank/DDBJ databases">
        <title>30 novel species of actinomycetes from the DSMZ collection.</title>
        <authorList>
            <person name="Nouioui I."/>
        </authorList>
    </citation>
    <scope>NUCLEOTIDE SEQUENCE [LARGE SCALE GENOMIC DNA]</scope>
    <source>
        <strain evidence="2">DSM 46792</strain>
    </source>
</reference>
<gene>
    <name evidence="1" type="ORF">RM425_19415</name>
</gene>
<evidence type="ECO:0000313" key="1">
    <source>
        <dbReference type="EMBL" id="MDT0278075.1"/>
    </source>
</evidence>
<organism evidence="1 2">
    <name type="scientific">Blastococcus goldschmidtiae</name>
    <dbReference type="NCBI Taxonomy" id="3075546"/>
    <lineage>
        <taxon>Bacteria</taxon>
        <taxon>Bacillati</taxon>
        <taxon>Actinomycetota</taxon>
        <taxon>Actinomycetes</taxon>
        <taxon>Geodermatophilales</taxon>
        <taxon>Geodermatophilaceae</taxon>
        <taxon>Blastococcus</taxon>
    </lineage>
</organism>
<proteinExistence type="predicted"/>
<protein>
    <submittedName>
        <fullName evidence="1">Uncharacterized protein</fullName>
    </submittedName>
</protein>
<comment type="caution">
    <text evidence="1">The sequence shown here is derived from an EMBL/GenBank/DDBJ whole genome shotgun (WGS) entry which is preliminary data.</text>
</comment>
<keyword evidence="2" id="KW-1185">Reference proteome</keyword>
<sequence>MTAPARRPARLGAAAGATAGLLLLARPRQVLDAAVGTAGAAVDLLQAASMLPFLGPGRYGRAARISAAVALGSAVAGRVLAGSQRR</sequence>